<proteinExistence type="predicted"/>
<evidence type="ECO:0000313" key="2">
    <source>
        <dbReference type="Proteomes" id="UP000189761"/>
    </source>
</evidence>
<reference evidence="1 2" key="1">
    <citation type="submission" date="2017-01" db="EMBL/GenBank/DDBJ databases">
        <title>Draft genome sequence of Bacillus oleronius.</title>
        <authorList>
            <person name="Allam M."/>
        </authorList>
    </citation>
    <scope>NUCLEOTIDE SEQUENCE [LARGE SCALE GENOMIC DNA]</scope>
    <source>
        <strain evidence="1 2">DSM 9356</strain>
    </source>
</reference>
<protein>
    <submittedName>
        <fullName evidence="1">Head-tail adaptor protein</fullName>
    </submittedName>
</protein>
<dbReference type="NCBIfam" id="TIGR01563">
    <property type="entry name" value="gp16_SPP1"/>
    <property type="match status" value="1"/>
</dbReference>
<dbReference type="Pfam" id="PF05521">
    <property type="entry name" value="Phage_HCP"/>
    <property type="match status" value="1"/>
</dbReference>
<dbReference type="EMBL" id="MTLA01000012">
    <property type="protein sequence ID" value="OOP70171.1"/>
    <property type="molecule type" value="Genomic_DNA"/>
</dbReference>
<sequence>MQPFKYNPNYNSGSFRHRITFLKLESLKDELGQEIGKDWIEYKKAWAMIKTLKGSEYVNAGSERATITSRFVIHYTEGITAEMRIKYNNRIFDIIEPPINDDEADKTLTILVKEKR</sequence>
<dbReference type="InterPro" id="IPR038666">
    <property type="entry name" value="SSP1_head-tail_sf"/>
</dbReference>
<gene>
    <name evidence="1" type="ORF">BWZ43_01100</name>
</gene>
<dbReference type="RefSeq" id="WP_078109228.1">
    <property type="nucleotide sequence ID" value="NZ_CP065424.1"/>
</dbReference>
<dbReference type="InterPro" id="IPR008767">
    <property type="entry name" value="Phage_SPP1_head-tail_adaptor"/>
</dbReference>
<dbReference type="Proteomes" id="UP000189761">
    <property type="component" value="Unassembled WGS sequence"/>
</dbReference>
<name>A0A8E2IHT9_9BACI</name>
<accession>A0A8E2IHT9</accession>
<dbReference type="Gene3D" id="2.40.10.270">
    <property type="entry name" value="Bacteriophage SPP1 head-tail adaptor protein"/>
    <property type="match status" value="1"/>
</dbReference>
<dbReference type="AlphaFoldDB" id="A0A8E2IHT9"/>
<evidence type="ECO:0000313" key="1">
    <source>
        <dbReference type="EMBL" id="OOP70171.1"/>
    </source>
</evidence>
<comment type="caution">
    <text evidence="1">The sequence shown here is derived from an EMBL/GenBank/DDBJ whole genome shotgun (WGS) entry which is preliminary data.</text>
</comment>
<keyword evidence="2" id="KW-1185">Reference proteome</keyword>
<organism evidence="1 2">
    <name type="scientific">Heyndrickxia oleronia</name>
    <dbReference type="NCBI Taxonomy" id="38875"/>
    <lineage>
        <taxon>Bacteria</taxon>
        <taxon>Bacillati</taxon>
        <taxon>Bacillota</taxon>
        <taxon>Bacilli</taxon>
        <taxon>Bacillales</taxon>
        <taxon>Bacillaceae</taxon>
        <taxon>Heyndrickxia</taxon>
    </lineage>
</organism>